<protein>
    <submittedName>
        <fullName evidence="2">MBL fold metallo-hydrolase</fullName>
    </submittedName>
</protein>
<reference evidence="2" key="1">
    <citation type="journal article" date="2021" name="PeerJ">
        <title>Extensive microbial diversity within the chicken gut microbiome revealed by metagenomics and culture.</title>
        <authorList>
            <person name="Gilroy R."/>
            <person name="Ravi A."/>
            <person name="Getino M."/>
            <person name="Pursley I."/>
            <person name="Horton D.L."/>
            <person name="Alikhan N.F."/>
            <person name="Baker D."/>
            <person name="Gharbi K."/>
            <person name="Hall N."/>
            <person name="Watson M."/>
            <person name="Adriaenssens E.M."/>
            <person name="Foster-Nyarko E."/>
            <person name="Jarju S."/>
            <person name="Secka A."/>
            <person name="Antonio M."/>
            <person name="Oren A."/>
            <person name="Chaudhuri R.R."/>
            <person name="La Ragione R."/>
            <person name="Hildebrand F."/>
            <person name="Pallen M.J."/>
        </authorList>
    </citation>
    <scope>NUCLEOTIDE SEQUENCE</scope>
    <source>
        <strain evidence="2">CHK178-16964</strain>
    </source>
</reference>
<reference evidence="2" key="2">
    <citation type="submission" date="2021-04" db="EMBL/GenBank/DDBJ databases">
        <authorList>
            <person name="Gilroy R."/>
        </authorList>
    </citation>
    <scope>NUCLEOTIDE SEQUENCE</scope>
    <source>
        <strain evidence="2">CHK178-16964</strain>
    </source>
</reference>
<dbReference type="InterPro" id="IPR036866">
    <property type="entry name" value="RibonucZ/Hydroxyglut_hydro"/>
</dbReference>
<dbReference type="InterPro" id="IPR001279">
    <property type="entry name" value="Metallo-B-lactamas"/>
</dbReference>
<gene>
    <name evidence="2" type="ORF">IAA07_05870</name>
</gene>
<evidence type="ECO:0000313" key="2">
    <source>
        <dbReference type="EMBL" id="HJA71096.1"/>
    </source>
</evidence>
<feature type="domain" description="Metallo-beta-lactamase" evidence="1">
    <location>
        <begin position="18"/>
        <end position="178"/>
    </location>
</feature>
<name>A0A9D2KPJ5_9FIRM</name>
<organism evidence="2 3">
    <name type="scientific">Candidatus Lachnoclostridium stercoravium</name>
    <dbReference type="NCBI Taxonomy" id="2838633"/>
    <lineage>
        <taxon>Bacteria</taxon>
        <taxon>Bacillati</taxon>
        <taxon>Bacillota</taxon>
        <taxon>Clostridia</taxon>
        <taxon>Lachnospirales</taxon>
        <taxon>Lachnospiraceae</taxon>
    </lineage>
</organism>
<evidence type="ECO:0000259" key="1">
    <source>
        <dbReference type="SMART" id="SM00849"/>
    </source>
</evidence>
<dbReference type="InterPro" id="IPR050855">
    <property type="entry name" value="NDM-1-like"/>
</dbReference>
<dbReference type="Pfam" id="PF00753">
    <property type="entry name" value="Lactamase_B"/>
    <property type="match status" value="1"/>
</dbReference>
<accession>A0A9D2KPJ5</accession>
<dbReference type="Gene3D" id="3.60.15.10">
    <property type="entry name" value="Ribonuclease Z/Hydroxyacylglutathione hydrolase-like"/>
    <property type="match status" value="1"/>
</dbReference>
<dbReference type="AlphaFoldDB" id="A0A9D2KPJ5"/>
<proteinExistence type="predicted"/>
<dbReference type="EMBL" id="DWZA01000053">
    <property type="protein sequence ID" value="HJA71096.1"/>
    <property type="molecule type" value="Genomic_DNA"/>
</dbReference>
<evidence type="ECO:0000313" key="3">
    <source>
        <dbReference type="Proteomes" id="UP000823900"/>
    </source>
</evidence>
<dbReference type="PANTHER" id="PTHR42951">
    <property type="entry name" value="METALLO-BETA-LACTAMASE DOMAIN-CONTAINING"/>
    <property type="match status" value="1"/>
</dbReference>
<dbReference type="Proteomes" id="UP000823900">
    <property type="component" value="Unassembled WGS sequence"/>
</dbReference>
<dbReference type="SMART" id="SM00849">
    <property type="entry name" value="Lactamase_B"/>
    <property type="match status" value="1"/>
</dbReference>
<dbReference type="PANTHER" id="PTHR42951:SF22">
    <property type="entry name" value="METALLO BETA-LACTAMASE SUPERFAMILY LIPOPROTEIN"/>
    <property type="match status" value="1"/>
</dbReference>
<sequence length="236" mass="26078">MYEIVPINEDTYRIEEAGVRFFLLEGKKEALLIDSGMMVRNAKEIAEGITKLPLKLLNTHGDIDHIGSNREFPSFYMNPAEASNYYKTQGRSGKIDPVWDGDVIDLGDRPLKIIAIPGHTPGSIAVLDIKNRMLFSGDPVQDGNIYMFGVQREFHAYLLSLKKLEGYRSQFDEIYPSHGSCPISPDLIPALYEAGEKILNGELKGERAEVHGCPVILADAGAAGFFCDIPDSGRTS</sequence>
<comment type="caution">
    <text evidence="2">The sequence shown here is derived from an EMBL/GenBank/DDBJ whole genome shotgun (WGS) entry which is preliminary data.</text>
</comment>
<dbReference type="SUPFAM" id="SSF56281">
    <property type="entry name" value="Metallo-hydrolase/oxidoreductase"/>
    <property type="match status" value="1"/>
</dbReference>